<name>A0A401Z9C6_9CHLR</name>
<reference evidence="2" key="1">
    <citation type="submission" date="2018-12" db="EMBL/GenBank/DDBJ databases">
        <title>Tengunoibacter tsumagoiensis gen. nov., sp. nov., Dictyobacter kobayashii sp. nov., D. alpinus sp. nov., and D. joshuensis sp. nov. and description of Dictyobacteraceae fam. nov. within the order Ktedonobacterales isolated from Tengu-no-mugimeshi.</title>
        <authorList>
            <person name="Wang C.M."/>
            <person name="Zheng Y."/>
            <person name="Sakai Y."/>
            <person name="Toyoda A."/>
            <person name="Minakuchi Y."/>
            <person name="Abe K."/>
            <person name="Yokota A."/>
            <person name="Yabe S."/>
        </authorList>
    </citation>
    <scope>NUCLEOTIDE SEQUENCE [LARGE SCALE GENOMIC DNA]</scope>
    <source>
        <strain evidence="2">S-27</strain>
    </source>
</reference>
<proteinExistence type="predicted"/>
<sequence>MINAVCIQAALNRDGTLPFEYPAVQASEDLDEIAESLCRLEEKRERILQSDTA</sequence>
<evidence type="ECO:0000313" key="1">
    <source>
        <dbReference type="EMBL" id="GCE03439.1"/>
    </source>
</evidence>
<dbReference type="Proteomes" id="UP000287224">
    <property type="component" value="Unassembled WGS sequence"/>
</dbReference>
<dbReference type="AlphaFoldDB" id="A0A401Z9C6"/>
<protein>
    <submittedName>
        <fullName evidence="1">Uncharacterized protein</fullName>
    </submittedName>
</protein>
<dbReference type="RefSeq" id="WP_160145615.1">
    <property type="nucleotide sequence ID" value="NZ_BIFQ01000001.1"/>
</dbReference>
<accession>A0A401Z9C6</accession>
<comment type="caution">
    <text evidence="1">The sequence shown here is derived from an EMBL/GenBank/DDBJ whole genome shotgun (WGS) entry which is preliminary data.</text>
</comment>
<keyword evidence="2" id="KW-1185">Reference proteome</keyword>
<organism evidence="1 2">
    <name type="scientific">Dictyobacter aurantiacus</name>
    <dbReference type="NCBI Taxonomy" id="1936993"/>
    <lineage>
        <taxon>Bacteria</taxon>
        <taxon>Bacillati</taxon>
        <taxon>Chloroflexota</taxon>
        <taxon>Ktedonobacteria</taxon>
        <taxon>Ktedonobacterales</taxon>
        <taxon>Dictyobacteraceae</taxon>
        <taxon>Dictyobacter</taxon>
    </lineage>
</organism>
<evidence type="ECO:0000313" key="2">
    <source>
        <dbReference type="Proteomes" id="UP000287224"/>
    </source>
</evidence>
<gene>
    <name evidence="1" type="ORF">KDAU_07680</name>
</gene>
<dbReference type="EMBL" id="BIFQ01000001">
    <property type="protein sequence ID" value="GCE03439.1"/>
    <property type="molecule type" value="Genomic_DNA"/>
</dbReference>